<name>A0A6C0C9I7_9ZZZZ</name>
<reference evidence="2" key="1">
    <citation type="journal article" date="2020" name="Nature">
        <title>Giant virus diversity and host interactions through global metagenomics.</title>
        <authorList>
            <person name="Schulz F."/>
            <person name="Roux S."/>
            <person name="Paez-Espino D."/>
            <person name="Jungbluth S."/>
            <person name="Walsh D.A."/>
            <person name="Denef V.J."/>
            <person name="McMahon K.D."/>
            <person name="Konstantinidis K.T."/>
            <person name="Eloe-Fadrosh E.A."/>
            <person name="Kyrpides N.C."/>
            <person name="Woyke T."/>
        </authorList>
    </citation>
    <scope>NUCLEOTIDE SEQUENCE</scope>
    <source>
        <strain evidence="2">GVMAG-M-3300020192-26</strain>
    </source>
</reference>
<feature type="transmembrane region" description="Helical" evidence="1">
    <location>
        <begin position="240"/>
        <end position="260"/>
    </location>
</feature>
<organism evidence="2">
    <name type="scientific">viral metagenome</name>
    <dbReference type="NCBI Taxonomy" id="1070528"/>
    <lineage>
        <taxon>unclassified sequences</taxon>
        <taxon>metagenomes</taxon>
        <taxon>organismal metagenomes</taxon>
    </lineage>
</organism>
<evidence type="ECO:0000313" key="2">
    <source>
        <dbReference type="EMBL" id="QHT00480.1"/>
    </source>
</evidence>
<proteinExistence type="predicted"/>
<accession>A0A6C0C9I7</accession>
<protein>
    <submittedName>
        <fullName evidence="2">Uncharacterized protein</fullName>
    </submittedName>
</protein>
<feature type="transmembrane region" description="Helical" evidence="1">
    <location>
        <begin position="99"/>
        <end position="121"/>
    </location>
</feature>
<sequence>MLHRILFPVLFFAISILLLNSIGKEVSTQNIEKMRFVIFDNNMNVTYYTSNVSFGNAFIGDSCDAFNEYDGKYIKYNPRFVYDSPCYENSGNYNMHVRIMFVIIINELIMLFIVCHLFYYYQQCYEIETLGIRRNKTILVLILSLFTISVCCDIYSFNSEIGISIFYGNKIYDIAGVSYLVRDRFNLRGADYLTKINAATLSKSICDAMYSIHMSDNSRLEQIIEMSRCNHVRYGIAPAAIVRCFVIALSFLTFAIEYCAKRRIDD</sequence>
<keyword evidence="1" id="KW-0812">Transmembrane</keyword>
<keyword evidence="1" id="KW-0472">Membrane</keyword>
<feature type="transmembrane region" description="Helical" evidence="1">
    <location>
        <begin position="137"/>
        <end position="157"/>
    </location>
</feature>
<keyword evidence="1" id="KW-1133">Transmembrane helix</keyword>
<dbReference type="AlphaFoldDB" id="A0A6C0C9I7"/>
<dbReference type="EMBL" id="MN739355">
    <property type="protein sequence ID" value="QHT00480.1"/>
    <property type="molecule type" value="Genomic_DNA"/>
</dbReference>
<evidence type="ECO:0000256" key="1">
    <source>
        <dbReference type="SAM" id="Phobius"/>
    </source>
</evidence>